<dbReference type="Proteomes" id="UP000008068">
    <property type="component" value="Unassembled WGS sequence"/>
</dbReference>
<dbReference type="PANTHER" id="PTHR22744:SF14">
    <property type="entry name" value="BTB DOMAIN-CONTAINING PROTEIN-RELATED"/>
    <property type="match status" value="1"/>
</dbReference>
<dbReference type="HOGENOM" id="CLU_051249_0_0_1"/>
<dbReference type="InterPro" id="IPR002083">
    <property type="entry name" value="MATH/TRAF_dom"/>
</dbReference>
<dbReference type="eggNOG" id="ENOG502QSZD">
    <property type="taxonomic scope" value="Eukaryota"/>
</dbReference>
<dbReference type="Gene3D" id="3.30.710.10">
    <property type="entry name" value="Potassium Channel Kv1.1, Chain A"/>
    <property type="match status" value="1"/>
</dbReference>
<proteinExistence type="predicted"/>
<gene>
    <name evidence="2" type="ORF">CAEBREN_32423</name>
</gene>
<keyword evidence="3" id="KW-1185">Reference proteome</keyword>
<dbReference type="InParanoid" id="G0NUQ0"/>
<evidence type="ECO:0000313" key="3">
    <source>
        <dbReference type="Proteomes" id="UP000008068"/>
    </source>
</evidence>
<reference evidence="3" key="1">
    <citation type="submission" date="2011-07" db="EMBL/GenBank/DDBJ databases">
        <authorList>
            <consortium name="Caenorhabditis brenneri Sequencing and Analysis Consortium"/>
            <person name="Wilson R.K."/>
        </authorList>
    </citation>
    <scope>NUCLEOTIDE SEQUENCE [LARGE SCALE GENOMIC DNA]</scope>
    <source>
        <strain evidence="3">PB2801</strain>
    </source>
</reference>
<dbReference type="InterPro" id="IPR000210">
    <property type="entry name" value="BTB/POZ_dom"/>
</dbReference>
<evidence type="ECO:0000313" key="2">
    <source>
        <dbReference type="EMBL" id="EGT37890.1"/>
    </source>
</evidence>
<name>G0NUQ0_CAEBE</name>
<dbReference type="STRING" id="135651.G0NUQ0"/>
<feature type="domain" description="BTB" evidence="1">
    <location>
        <begin position="153"/>
        <end position="220"/>
    </location>
</feature>
<dbReference type="PROSITE" id="PS50097">
    <property type="entry name" value="BTB"/>
    <property type="match status" value="1"/>
</dbReference>
<protein>
    <recommendedName>
        <fullName evidence="1">BTB domain-containing protein</fullName>
    </recommendedName>
</protein>
<dbReference type="Pfam" id="PF00651">
    <property type="entry name" value="BTB"/>
    <property type="match status" value="1"/>
</dbReference>
<sequence length="319" mass="37407">MTANNELDHDFNCGSMKISLKNFKETNSKSTCLTKKILNIPWNFVVSESEGTLKFKLSCNENSANTMWNCQAEIDILIGSSNTESGNIKRCDNMPSQKVFDYKNRFIEGVLNVGTEPFKKDDMEIEVRLKMNRIYGYRKRKIINYLIEHPRFSNGIVLIDGRHIHINKQILGMHSKFFYNLFFGEFKEKDKKITEIQGVGYNEFLLFLDFIHPTGRRIEERFVEDLMELADLFLADRVMDCCEEFLIKADSLDVVKRLIWAEKFSLCGLMDHSLNSLKTMEQFIRLKKSEDYYEMSDEIKSSLLERATQLHKQRNLHNI</sequence>
<dbReference type="PANTHER" id="PTHR22744">
    <property type="entry name" value="HELIX LOOP HELIX PROTEIN 21-RELATED"/>
    <property type="match status" value="1"/>
</dbReference>
<dbReference type="CDD" id="cd18186">
    <property type="entry name" value="BTB_POZ_ZBTB_KLHL-like"/>
    <property type="match status" value="1"/>
</dbReference>
<dbReference type="SMART" id="SM00225">
    <property type="entry name" value="BTB"/>
    <property type="match status" value="1"/>
</dbReference>
<dbReference type="OrthoDB" id="5813110at2759"/>
<accession>G0NUQ0</accession>
<dbReference type="InterPro" id="IPR011333">
    <property type="entry name" value="SKP1/BTB/POZ_sf"/>
</dbReference>
<dbReference type="SUPFAM" id="SSF54695">
    <property type="entry name" value="POZ domain"/>
    <property type="match status" value="1"/>
</dbReference>
<dbReference type="AlphaFoldDB" id="G0NUQ0"/>
<dbReference type="EMBL" id="GL379951">
    <property type="protein sequence ID" value="EGT37890.1"/>
    <property type="molecule type" value="Genomic_DNA"/>
</dbReference>
<dbReference type="Pfam" id="PF00917">
    <property type="entry name" value="MATH"/>
    <property type="match status" value="1"/>
</dbReference>
<organism evidence="3">
    <name type="scientific">Caenorhabditis brenneri</name>
    <name type="common">Nematode worm</name>
    <dbReference type="NCBI Taxonomy" id="135651"/>
    <lineage>
        <taxon>Eukaryota</taxon>
        <taxon>Metazoa</taxon>
        <taxon>Ecdysozoa</taxon>
        <taxon>Nematoda</taxon>
        <taxon>Chromadorea</taxon>
        <taxon>Rhabditida</taxon>
        <taxon>Rhabditina</taxon>
        <taxon>Rhabditomorpha</taxon>
        <taxon>Rhabditoidea</taxon>
        <taxon>Rhabditidae</taxon>
        <taxon>Peloderinae</taxon>
        <taxon>Caenorhabditis</taxon>
    </lineage>
</organism>
<evidence type="ECO:0000259" key="1">
    <source>
        <dbReference type="PROSITE" id="PS50097"/>
    </source>
</evidence>